<keyword evidence="2" id="KW-0812">Transmembrane</keyword>
<sequence>MDEGWIITTAITLGIGVISYFLKRTMNQLDCTVQQLQKIERDSVTKADLKETTDELKKDINKIREDYTPKETHSKDFDGCQKEIKEIRQNYLTKDDFIREINKVDRKVEQMLNMMIEMTRNGGSQ</sequence>
<keyword evidence="1" id="KW-0175">Coiled coil</keyword>
<dbReference type="EMBL" id="BK032590">
    <property type="protein sequence ID" value="DAF49850.1"/>
    <property type="molecule type" value="Genomic_DNA"/>
</dbReference>
<proteinExistence type="predicted"/>
<feature type="transmembrane region" description="Helical" evidence="2">
    <location>
        <begin position="6"/>
        <end position="22"/>
    </location>
</feature>
<evidence type="ECO:0000256" key="1">
    <source>
        <dbReference type="SAM" id="Coils"/>
    </source>
</evidence>
<accession>A0A8S5SGT8</accession>
<reference evidence="3" key="1">
    <citation type="journal article" date="2021" name="Proc. Natl. Acad. Sci. U.S.A.">
        <title>A Catalog of Tens of Thousands of Viruses from Human Metagenomes Reveals Hidden Associations with Chronic Diseases.</title>
        <authorList>
            <person name="Tisza M.J."/>
            <person name="Buck C.B."/>
        </authorList>
    </citation>
    <scope>NUCLEOTIDE SEQUENCE</scope>
    <source>
        <strain evidence="3">CtHMa1</strain>
    </source>
</reference>
<keyword evidence="2" id="KW-1133">Transmembrane helix</keyword>
<keyword evidence="2" id="KW-0472">Membrane</keyword>
<feature type="coiled-coil region" evidence="1">
    <location>
        <begin position="22"/>
        <end position="66"/>
    </location>
</feature>
<name>A0A8S5SGT8_9CAUD</name>
<organism evidence="3">
    <name type="scientific">Myoviridae sp. ctHMa1</name>
    <dbReference type="NCBI Taxonomy" id="2827671"/>
    <lineage>
        <taxon>Viruses</taxon>
        <taxon>Duplodnaviria</taxon>
        <taxon>Heunggongvirae</taxon>
        <taxon>Uroviricota</taxon>
        <taxon>Caudoviricetes</taxon>
    </lineage>
</organism>
<evidence type="ECO:0000256" key="2">
    <source>
        <dbReference type="SAM" id="Phobius"/>
    </source>
</evidence>
<protein>
    <submittedName>
        <fullName evidence="3">Golgi-localized syntaxin-1-binding clamp</fullName>
    </submittedName>
</protein>
<evidence type="ECO:0000313" key="3">
    <source>
        <dbReference type="EMBL" id="DAF49850.1"/>
    </source>
</evidence>